<reference evidence="10" key="1">
    <citation type="submission" date="2022-06" db="EMBL/GenBank/DDBJ databases">
        <title>Aquibacillus sp. a new bacterium isolated from soil saline samples.</title>
        <authorList>
            <person name="Galisteo C."/>
            <person name="De La Haba R."/>
            <person name="Sanchez-Porro C."/>
            <person name="Ventosa A."/>
        </authorList>
    </citation>
    <scope>NUCLEOTIDE SEQUENCE</scope>
    <source>
        <strain evidence="10">3ASR75-11</strain>
    </source>
</reference>
<evidence type="ECO:0000256" key="6">
    <source>
        <dbReference type="ARBA" id="ARBA00038076"/>
    </source>
</evidence>
<sequence>MKFKDQFRFVRQNMKKNKVRVFMTVLATAIGCAFLIVLASVGFGLQQSIVKDMLEQRAVTQIDIYGKEEDKGSFSQIKNEDVDYFESIDNVKAVTRRQRLNQEPVYKIGDYNTGASTYVAYFPAEMKAGLELSAGRLPEKANEIVVGYNFVESLYSTTAPPNDIRDESGNIKEEYKYNDDLVGKNIDMKVTQLKEGKEESSTITLQIVGITKKPTREWARDQTVFISESVMKEIEAFTGTPRGMVKPPNDDIQMPEQDPNAYDEVKIYANNLEAVDGIINQLDLNDYASYSVVSEMKQINTVFTIAKSGLIFIGTIALLIASIGIYNTMTMAVTERAPDIGIMKAIGANPRVIKRIFLLESSYIGLIGALIGTVVAYLISIAVNIAIPFIIESAFGEELPETLQFSAIPLSLVLIAVGICLVVTILSGLRPARKATKMDVLKAMRREI</sequence>
<feature type="transmembrane region" description="Helical" evidence="7">
    <location>
        <begin position="305"/>
        <end position="326"/>
    </location>
</feature>
<dbReference type="InterPro" id="IPR050250">
    <property type="entry name" value="Macrolide_Exporter_MacB"/>
</dbReference>
<keyword evidence="5 7" id="KW-0472">Membrane</keyword>
<evidence type="ECO:0000313" key="10">
    <source>
        <dbReference type="EMBL" id="MDC3425184.1"/>
    </source>
</evidence>
<dbReference type="EMBL" id="JAMQKB010000011">
    <property type="protein sequence ID" value="MDC3425184.1"/>
    <property type="molecule type" value="Genomic_DNA"/>
</dbReference>
<dbReference type="Proteomes" id="UP001145050">
    <property type="component" value="Unassembled WGS sequence"/>
</dbReference>
<keyword evidence="3 7" id="KW-0812">Transmembrane</keyword>
<evidence type="ECO:0000256" key="3">
    <source>
        <dbReference type="ARBA" id="ARBA00022692"/>
    </source>
</evidence>
<dbReference type="GO" id="GO:0022857">
    <property type="term" value="F:transmembrane transporter activity"/>
    <property type="evidence" value="ECO:0007669"/>
    <property type="project" value="TreeGrafter"/>
</dbReference>
<evidence type="ECO:0000256" key="1">
    <source>
        <dbReference type="ARBA" id="ARBA00004651"/>
    </source>
</evidence>
<gene>
    <name evidence="10" type="ORF">NC797_11785</name>
</gene>
<feature type="transmembrane region" description="Helical" evidence="7">
    <location>
        <begin position="403"/>
        <end position="429"/>
    </location>
</feature>
<feature type="domain" description="ABC3 transporter permease C-terminal" evidence="8">
    <location>
        <begin position="311"/>
        <end position="439"/>
    </location>
</feature>
<comment type="subcellular location">
    <subcellularLocation>
        <location evidence="1">Cell membrane</location>
        <topology evidence="1">Multi-pass membrane protein</topology>
    </subcellularLocation>
</comment>
<comment type="caution">
    <text evidence="10">The sequence shown here is derived from an EMBL/GenBank/DDBJ whole genome shotgun (WGS) entry which is preliminary data.</text>
</comment>
<feature type="transmembrane region" description="Helical" evidence="7">
    <location>
        <begin position="21"/>
        <end position="45"/>
    </location>
</feature>
<evidence type="ECO:0000259" key="8">
    <source>
        <dbReference type="Pfam" id="PF02687"/>
    </source>
</evidence>
<feature type="domain" description="MacB-like periplasmic core" evidence="9">
    <location>
        <begin position="22"/>
        <end position="232"/>
    </location>
</feature>
<keyword evidence="4 7" id="KW-1133">Transmembrane helix</keyword>
<proteinExistence type="inferred from homology"/>
<organism evidence="10 11">
    <name type="scientific">Terrihalobacillus insolitus</name>
    <dbReference type="NCBI Taxonomy" id="2950438"/>
    <lineage>
        <taxon>Bacteria</taxon>
        <taxon>Bacillati</taxon>
        <taxon>Bacillota</taxon>
        <taxon>Bacilli</taxon>
        <taxon>Bacillales</taxon>
        <taxon>Bacillaceae</taxon>
        <taxon>Terrihalobacillus</taxon>
    </lineage>
</organism>
<dbReference type="PROSITE" id="PS51257">
    <property type="entry name" value="PROKAR_LIPOPROTEIN"/>
    <property type="match status" value="1"/>
</dbReference>
<dbReference type="RefSeq" id="WP_272436983.1">
    <property type="nucleotide sequence ID" value="NZ_JAMQKB010000011.1"/>
</dbReference>
<evidence type="ECO:0000259" key="9">
    <source>
        <dbReference type="Pfam" id="PF12704"/>
    </source>
</evidence>
<dbReference type="GO" id="GO:0005886">
    <property type="term" value="C:plasma membrane"/>
    <property type="evidence" value="ECO:0007669"/>
    <property type="project" value="UniProtKB-SubCell"/>
</dbReference>
<protein>
    <submittedName>
        <fullName evidence="10">ABC transporter permease</fullName>
    </submittedName>
</protein>
<dbReference type="AlphaFoldDB" id="A0A9X4AMU8"/>
<dbReference type="InterPro" id="IPR003838">
    <property type="entry name" value="ABC3_permease_C"/>
</dbReference>
<dbReference type="Pfam" id="PF02687">
    <property type="entry name" value="FtsX"/>
    <property type="match status" value="1"/>
</dbReference>
<evidence type="ECO:0000256" key="2">
    <source>
        <dbReference type="ARBA" id="ARBA00022475"/>
    </source>
</evidence>
<evidence type="ECO:0000256" key="5">
    <source>
        <dbReference type="ARBA" id="ARBA00023136"/>
    </source>
</evidence>
<dbReference type="InterPro" id="IPR025857">
    <property type="entry name" value="MacB_PCD"/>
</dbReference>
<name>A0A9X4AMU8_9BACI</name>
<evidence type="ECO:0000256" key="4">
    <source>
        <dbReference type="ARBA" id="ARBA00022989"/>
    </source>
</evidence>
<evidence type="ECO:0000256" key="7">
    <source>
        <dbReference type="SAM" id="Phobius"/>
    </source>
</evidence>
<accession>A0A9X4AMU8</accession>
<dbReference type="Pfam" id="PF12704">
    <property type="entry name" value="MacB_PCD"/>
    <property type="match status" value="1"/>
</dbReference>
<dbReference type="PANTHER" id="PTHR30572:SF4">
    <property type="entry name" value="ABC TRANSPORTER PERMEASE YTRF"/>
    <property type="match status" value="1"/>
</dbReference>
<keyword evidence="11" id="KW-1185">Reference proteome</keyword>
<keyword evidence="2" id="KW-1003">Cell membrane</keyword>
<dbReference type="PANTHER" id="PTHR30572">
    <property type="entry name" value="MEMBRANE COMPONENT OF TRANSPORTER-RELATED"/>
    <property type="match status" value="1"/>
</dbReference>
<comment type="similarity">
    <text evidence="6">Belongs to the ABC-4 integral membrane protein family.</text>
</comment>
<feature type="transmembrane region" description="Helical" evidence="7">
    <location>
        <begin position="363"/>
        <end position="391"/>
    </location>
</feature>
<evidence type="ECO:0000313" key="11">
    <source>
        <dbReference type="Proteomes" id="UP001145050"/>
    </source>
</evidence>